<dbReference type="InterPro" id="IPR015813">
    <property type="entry name" value="Pyrv/PenolPyrv_kinase-like_dom"/>
</dbReference>
<organism evidence="3 4">
    <name type="scientific">Luteimonas salinilitoris</name>
    <dbReference type="NCBI Taxonomy" id="3237697"/>
    <lineage>
        <taxon>Bacteria</taxon>
        <taxon>Pseudomonadati</taxon>
        <taxon>Pseudomonadota</taxon>
        <taxon>Gammaproteobacteria</taxon>
        <taxon>Lysobacterales</taxon>
        <taxon>Lysobacteraceae</taxon>
        <taxon>Luteimonas</taxon>
    </lineage>
</organism>
<dbReference type="PANTHER" id="PTHR42905">
    <property type="entry name" value="PHOSPHOENOLPYRUVATE CARBOXYLASE"/>
    <property type="match status" value="1"/>
</dbReference>
<name>A0ABV4HWA8_9GAMM</name>
<keyword evidence="1" id="KW-0479">Metal-binding</keyword>
<comment type="caution">
    <text evidence="3">The sequence shown here is derived from an EMBL/GenBank/DDBJ whole genome shotgun (WGS) entry which is preliminary data.</text>
</comment>
<gene>
    <name evidence="3" type="ORF">AB6713_20045</name>
</gene>
<evidence type="ECO:0000256" key="1">
    <source>
        <dbReference type="ARBA" id="ARBA00022723"/>
    </source>
</evidence>
<protein>
    <submittedName>
        <fullName evidence="3">Isocitrate lyase/phosphoenolpyruvate mutase family protein</fullName>
    </submittedName>
</protein>
<evidence type="ECO:0000313" key="4">
    <source>
        <dbReference type="Proteomes" id="UP001566331"/>
    </source>
</evidence>
<dbReference type="GO" id="GO:0016829">
    <property type="term" value="F:lyase activity"/>
    <property type="evidence" value="ECO:0007669"/>
    <property type="project" value="UniProtKB-KW"/>
</dbReference>
<dbReference type="SUPFAM" id="SSF51621">
    <property type="entry name" value="Phosphoenolpyruvate/pyruvate domain"/>
    <property type="match status" value="1"/>
</dbReference>
<dbReference type="CDD" id="cd00377">
    <property type="entry name" value="ICL_PEPM"/>
    <property type="match status" value="1"/>
</dbReference>
<dbReference type="InterPro" id="IPR039556">
    <property type="entry name" value="ICL/PEPM"/>
</dbReference>
<dbReference type="RefSeq" id="WP_370565878.1">
    <property type="nucleotide sequence ID" value="NZ_JBFWIB010000033.1"/>
</dbReference>
<dbReference type="PANTHER" id="PTHR42905:SF16">
    <property type="entry name" value="CARBOXYPHOSPHONOENOLPYRUVATE PHOSPHONOMUTASE-LIKE PROTEIN (AFU_ORTHOLOGUE AFUA_5G07230)"/>
    <property type="match status" value="1"/>
</dbReference>
<proteinExistence type="predicted"/>
<evidence type="ECO:0000313" key="3">
    <source>
        <dbReference type="EMBL" id="MEZ0476873.1"/>
    </source>
</evidence>
<reference evidence="3 4" key="1">
    <citation type="submission" date="2024-07" db="EMBL/GenBank/DDBJ databases">
        <title>Luteimonas salilacus sp. nov., isolated from the shore soil of Salt Lake in Tibet of China.</title>
        <authorList>
            <person name="Zhang X."/>
            <person name="Li A."/>
        </authorList>
    </citation>
    <scope>NUCLEOTIDE SEQUENCE [LARGE SCALE GENOMIC DNA]</scope>
    <source>
        <strain evidence="3 4">B3-2-R+30</strain>
    </source>
</reference>
<keyword evidence="3" id="KW-0456">Lyase</keyword>
<dbReference type="EMBL" id="JBFWIC010000057">
    <property type="protein sequence ID" value="MEZ0476873.1"/>
    <property type="molecule type" value="Genomic_DNA"/>
</dbReference>
<dbReference type="Proteomes" id="UP001566331">
    <property type="component" value="Unassembled WGS sequence"/>
</dbReference>
<keyword evidence="2" id="KW-0175">Coiled coil</keyword>
<dbReference type="Gene3D" id="3.20.20.60">
    <property type="entry name" value="Phosphoenolpyruvate-binding domains"/>
    <property type="match status" value="1"/>
</dbReference>
<keyword evidence="4" id="KW-1185">Reference proteome</keyword>
<accession>A0ABV4HWA8</accession>
<dbReference type="InterPro" id="IPR040442">
    <property type="entry name" value="Pyrv_kinase-like_dom_sf"/>
</dbReference>
<evidence type="ECO:0000256" key="2">
    <source>
        <dbReference type="SAM" id="Coils"/>
    </source>
</evidence>
<sequence length="279" mass="29135">MPCGGRAPKIAIEQPLQRDHAMTQQDLARTFHALHVAGRPLVLFNAWDAGSARAIAAGGAKAIATGSWSVAAANGFDDGERLPLDLALGNLARIVDAVELPVSIDLESGYGTSPDEVGRTVARAIDAGAIGCNLEDSFPHDGGLRAIEESAQRIAAARQAAEEKGVAFFINARTDVYFQKDAAKNEAANIEMTIERAQAYAKAGASGLFVPGLAAPDSIRRVVEVSPLPVNIMVMDDTPSLAELAALGVARVSHGPGPYSRAMAQLTEAARAALEMDQA</sequence>
<feature type="coiled-coil region" evidence="2">
    <location>
        <begin position="144"/>
        <end position="200"/>
    </location>
</feature>
<dbReference type="Pfam" id="PF13714">
    <property type="entry name" value="PEP_mutase"/>
    <property type="match status" value="1"/>
</dbReference>